<proteinExistence type="predicted"/>
<dbReference type="Proteomes" id="UP000410492">
    <property type="component" value="Unassembled WGS sequence"/>
</dbReference>
<dbReference type="OrthoDB" id="6764744at2759"/>
<evidence type="ECO:0000313" key="3">
    <source>
        <dbReference type="Proteomes" id="UP000410492"/>
    </source>
</evidence>
<sequence>MLPILYALLCTLFAASIKADQCAVIEPRYWIFEGVIIAAQKTWYTQQQYGAATIISTKCYSIGFYLQDYSLIHNEFDAPYRYYDERNKMQAINIRSYIIGNKAKYYIVVNNKELVLTLIAANWHWLAFYGCQEGKGAVIIMTSQKTRNERLIAEATEAARKVVRLPLHSKDMHCDSTDL</sequence>
<accession>A0A653CW41</accession>
<gene>
    <name evidence="2" type="ORF">CALMAC_LOCUS12264</name>
</gene>
<protein>
    <recommendedName>
        <fullName evidence="4">Lipocalin/cytosolic fatty-acid binding domain-containing protein</fullName>
    </recommendedName>
</protein>
<dbReference type="AlphaFoldDB" id="A0A653CW41"/>
<evidence type="ECO:0000256" key="1">
    <source>
        <dbReference type="SAM" id="SignalP"/>
    </source>
</evidence>
<keyword evidence="3" id="KW-1185">Reference proteome</keyword>
<keyword evidence="1" id="KW-0732">Signal</keyword>
<feature type="signal peptide" evidence="1">
    <location>
        <begin position="1"/>
        <end position="19"/>
    </location>
</feature>
<evidence type="ECO:0008006" key="4">
    <source>
        <dbReference type="Google" id="ProtNLM"/>
    </source>
</evidence>
<name>A0A653CW41_CALMS</name>
<reference evidence="2 3" key="1">
    <citation type="submission" date="2019-01" db="EMBL/GenBank/DDBJ databases">
        <authorList>
            <person name="Sayadi A."/>
        </authorList>
    </citation>
    <scope>NUCLEOTIDE SEQUENCE [LARGE SCALE GENOMIC DNA]</scope>
</reference>
<feature type="chain" id="PRO_5024799164" description="Lipocalin/cytosolic fatty-acid binding domain-containing protein" evidence="1">
    <location>
        <begin position="20"/>
        <end position="179"/>
    </location>
</feature>
<dbReference type="EMBL" id="CAACVG010009073">
    <property type="protein sequence ID" value="VEN51972.1"/>
    <property type="molecule type" value="Genomic_DNA"/>
</dbReference>
<organism evidence="2 3">
    <name type="scientific">Callosobruchus maculatus</name>
    <name type="common">Southern cowpea weevil</name>
    <name type="synonym">Pulse bruchid</name>
    <dbReference type="NCBI Taxonomy" id="64391"/>
    <lineage>
        <taxon>Eukaryota</taxon>
        <taxon>Metazoa</taxon>
        <taxon>Ecdysozoa</taxon>
        <taxon>Arthropoda</taxon>
        <taxon>Hexapoda</taxon>
        <taxon>Insecta</taxon>
        <taxon>Pterygota</taxon>
        <taxon>Neoptera</taxon>
        <taxon>Endopterygota</taxon>
        <taxon>Coleoptera</taxon>
        <taxon>Polyphaga</taxon>
        <taxon>Cucujiformia</taxon>
        <taxon>Chrysomeloidea</taxon>
        <taxon>Chrysomelidae</taxon>
        <taxon>Bruchinae</taxon>
        <taxon>Bruchini</taxon>
        <taxon>Callosobruchus</taxon>
    </lineage>
</organism>
<evidence type="ECO:0000313" key="2">
    <source>
        <dbReference type="EMBL" id="VEN51972.1"/>
    </source>
</evidence>